<keyword evidence="2" id="KW-1185">Reference proteome</keyword>
<evidence type="ECO:0000313" key="1">
    <source>
        <dbReference type="EMBL" id="PHT36273.1"/>
    </source>
</evidence>
<proteinExistence type="predicted"/>
<comment type="caution">
    <text evidence="1">The sequence shown here is derived from an EMBL/GenBank/DDBJ whole genome shotgun (WGS) entry which is preliminary data.</text>
</comment>
<name>A0A2G2VTJ9_CAPBA</name>
<evidence type="ECO:0000313" key="2">
    <source>
        <dbReference type="Proteomes" id="UP000224567"/>
    </source>
</evidence>
<gene>
    <name evidence="1" type="ORF">CQW23_23973</name>
</gene>
<dbReference type="AlphaFoldDB" id="A0A2G2VTJ9"/>
<organism evidence="1 2">
    <name type="scientific">Capsicum baccatum</name>
    <name type="common">Peruvian pepper</name>
    <dbReference type="NCBI Taxonomy" id="33114"/>
    <lineage>
        <taxon>Eukaryota</taxon>
        <taxon>Viridiplantae</taxon>
        <taxon>Streptophyta</taxon>
        <taxon>Embryophyta</taxon>
        <taxon>Tracheophyta</taxon>
        <taxon>Spermatophyta</taxon>
        <taxon>Magnoliopsida</taxon>
        <taxon>eudicotyledons</taxon>
        <taxon>Gunneridae</taxon>
        <taxon>Pentapetalae</taxon>
        <taxon>asterids</taxon>
        <taxon>lamiids</taxon>
        <taxon>Solanales</taxon>
        <taxon>Solanaceae</taxon>
        <taxon>Solanoideae</taxon>
        <taxon>Capsiceae</taxon>
        <taxon>Capsicum</taxon>
    </lineage>
</organism>
<dbReference type="STRING" id="33114.A0A2G2VTJ9"/>
<dbReference type="Proteomes" id="UP000224567">
    <property type="component" value="Unassembled WGS sequence"/>
</dbReference>
<dbReference type="EMBL" id="MLFT02000010">
    <property type="protein sequence ID" value="PHT36273.1"/>
    <property type="molecule type" value="Genomic_DNA"/>
</dbReference>
<reference evidence="1 2" key="1">
    <citation type="journal article" date="2017" name="Genome Biol.">
        <title>New reference genome sequences of hot pepper reveal the massive evolution of plant disease-resistance genes by retroduplication.</title>
        <authorList>
            <person name="Kim S."/>
            <person name="Park J."/>
            <person name="Yeom S.I."/>
            <person name="Kim Y.M."/>
            <person name="Seo E."/>
            <person name="Kim K.T."/>
            <person name="Kim M.S."/>
            <person name="Lee J.M."/>
            <person name="Cheong K."/>
            <person name="Shin H.S."/>
            <person name="Kim S.B."/>
            <person name="Han K."/>
            <person name="Lee J."/>
            <person name="Park M."/>
            <person name="Lee H.A."/>
            <person name="Lee H.Y."/>
            <person name="Lee Y."/>
            <person name="Oh S."/>
            <person name="Lee J.H."/>
            <person name="Choi E."/>
            <person name="Choi E."/>
            <person name="Lee S.E."/>
            <person name="Jeon J."/>
            <person name="Kim H."/>
            <person name="Choi G."/>
            <person name="Song H."/>
            <person name="Lee J."/>
            <person name="Lee S.C."/>
            <person name="Kwon J.K."/>
            <person name="Lee H.Y."/>
            <person name="Koo N."/>
            <person name="Hong Y."/>
            <person name="Kim R.W."/>
            <person name="Kang W.H."/>
            <person name="Huh J.H."/>
            <person name="Kang B.C."/>
            <person name="Yang T.J."/>
            <person name="Lee Y.H."/>
            <person name="Bennetzen J.L."/>
            <person name="Choi D."/>
        </authorList>
    </citation>
    <scope>NUCLEOTIDE SEQUENCE [LARGE SCALE GENOMIC DNA]</scope>
    <source>
        <strain evidence="2">cv. PBC81</strain>
    </source>
</reference>
<protein>
    <submittedName>
        <fullName evidence="1">Pentatricopeptide repeat-containing protein, chloroplastic</fullName>
    </submittedName>
</protein>
<reference evidence="2" key="2">
    <citation type="journal article" date="2017" name="J. Anim. Genet.">
        <title>Multiple reference genome sequences of hot pepper reveal the massive evolution of plant disease resistance genes by retroduplication.</title>
        <authorList>
            <person name="Kim S."/>
            <person name="Park J."/>
            <person name="Yeom S.-I."/>
            <person name="Kim Y.-M."/>
            <person name="Seo E."/>
            <person name="Kim K.-T."/>
            <person name="Kim M.-S."/>
            <person name="Lee J.M."/>
            <person name="Cheong K."/>
            <person name="Shin H.-S."/>
            <person name="Kim S.-B."/>
            <person name="Han K."/>
            <person name="Lee J."/>
            <person name="Park M."/>
            <person name="Lee H.-A."/>
            <person name="Lee H.-Y."/>
            <person name="Lee Y."/>
            <person name="Oh S."/>
            <person name="Lee J.H."/>
            <person name="Choi E."/>
            <person name="Choi E."/>
            <person name="Lee S.E."/>
            <person name="Jeon J."/>
            <person name="Kim H."/>
            <person name="Choi G."/>
            <person name="Song H."/>
            <person name="Lee J."/>
            <person name="Lee S.-C."/>
            <person name="Kwon J.-K."/>
            <person name="Lee H.-Y."/>
            <person name="Koo N."/>
            <person name="Hong Y."/>
            <person name="Kim R.W."/>
            <person name="Kang W.-H."/>
            <person name="Huh J.H."/>
            <person name="Kang B.-C."/>
            <person name="Yang T.-J."/>
            <person name="Lee Y.-H."/>
            <person name="Bennetzen J.L."/>
            <person name="Choi D."/>
        </authorList>
    </citation>
    <scope>NUCLEOTIDE SEQUENCE [LARGE SCALE GENOMIC DNA]</scope>
    <source>
        <strain evidence="2">cv. PBC81</strain>
    </source>
</reference>
<sequence>MDERIQMTKNPRAAVTYCHSSSSVAFPKKKKHWKEGEYPGFTEQDKSKKRIPIKNIKKKLDRKSNAKTWVNTVTEALSDHIDRKEWVQALRVGCF</sequence>
<accession>A0A2G2VTJ9</accession>